<evidence type="ECO:0000313" key="1">
    <source>
        <dbReference type="EMBL" id="QPS33426.1"/>
    </source>
</evidence>
<dbReference type="RefSeq" id="WP_197931875.1">
    <property type="nucleotide sequence ID" value="NZ_CP065682.1"/>
</dbReference>
<dbReference type="KEGG" id="bcau:I6G59_16070"/>
<sequence>MPNTFGFDTDPNAGRQREEFVSEIFAVRQVALLRVKQLEKELRGLAFDYNTSPENLGLIATALLRVVDETSDSIAELAANTEDELVAPLRARLSPVADLDVEQTGTP</sequence>
<name>A0A7T2TGM1_9MICO</name>
<organism evidence="1 2">
    <name type="scientific">Brevibacterium casei</name>
    <dbReference type="NCBI Taxonomy" id="33889"/>
    <lineage>
        <taxon>Bacteria</taxon>
        <taxon>Bacillati</taxon>
        <taxon>Actinomycetota</taxon>
        <taxon>Actinomycetes</taxon>
        <taxon>Micrococcales</taxon>
        <taxon>Brevibacteriaceae</taxon>
        <taxon>Brevibacterium</taxon>
    </lineage>
</organism>
<accession>A0A7T2TGM1</accession>
<proteinExistence type="predicted"/>
<evidence type="ECO:0000313" key="2">
    <source>
        <dbReference type="Proteomes" id="UP000594979"/>
    </source>
</evidence>
<gene>
    <name evidence="1" type="ORF">I6G59_16070</name>
</gene>
<dbReference type="Proteomes" id="UP000594979">
    <property type="component" value="Chromosome"/>
</dbReference>
<dbReference type="EMBL" id="CP065682">
    <property type="protein sequence ID" value="QPS33426.1"/>
    <property type="molecule type" value="Genomic_DNA"/>
</dbReference>
<protein>
    <submittedName>
        <fullName evidence="1">Uncharacterized protein</fullName>
    </submittedName>
</protein>
<reference evidence="1 2" key="1">
    <citation type="submission" date="2020-12" db="EMBL/GenBank/DDBJ databases">
        <title>FDA dAtabase for Regulatory Grade micrObial Sequences (FDA-ARGOS): Supporting development and validation of Infectious Disease Dx tests.</title>
        <authorList>
            <person name="Sproer C."/>
            <person name="Gronow S."/>
            <person name="Severitt S."/>
            <person name="Schroder I."/>
            <person name="Tallon L."/>
            <person name="Sadzewicz L."/>
            <person name="Zhao X."/>
            <person name="Boylan J."/>
            <person name="Ott S."/>
            <person name="Bowen H."/>
            <person name="Vavikolanu K."/>
            <person name="Mehta A."/>
            <person name="Aluvathingal J."/>
            <person name="Nadendla S."/>
            <person name="Lowell S."/>
            <person name="Myers T."/>
            <person name="Yan Y."/>
            <person name="Sichtig H."/>
        </authorList>
    </citation>
    <scope>NUCLEOTIDE SEQUENCE [LARGE SCALE GENOMIC DNA]</scope>
    <source>
        <strain evidence="1 2">FDAARGOS_902</strain>
    </source>
</reference>
<dbReference type="AlphaFoldDB" id="A0A7T2TGM1"/>